<dbReference type="AlphaFoldDB" id="A0A839SU45"/>
<reference evidence="1 2" key="1">
    <citation type="submission" date="2020-08" db="EMBL/GenBank/DDBJ databases">
        <title>Genomic Encyclopedia of Type Strains, Phase III (KMG-III): the genomes of soil and plant-associated and newly described type strains.</title>
        <authorList>
            <person name="Whitman W."/>
        </authorList>
    </citation>
    <scope>NUCLEOTIDE SEQUENCE [LARGE SCALE GENOMIC DNA]</scope>
    <source>
        <strain evidence="1 2">CECT 8803</strain>
    </source>
</reference>
<dbReference type="Proteomes" id="UP000581135">
    <property type="component" value="Unassembled WGS sequence"/>
</dbReference>
<name>A0A839SU45_9PROT</name>
<accession>A0A839SU45</accession>
<protein>
    <submittedName>
        <fullName evidence="1">Uncharacterized protein</fullName>
    </submittedName>
</protein>
<evidence type="ECO:0000313" key="2">
    <source>
        <dbReference type="Proteomes" id="UP000581135"/>
    </source>
</evidence>
<keyword evidence="2" id="KW-1185">Reference proteome</keyword>
<gene>
    <name evidence="1" type="ORF">FHR98_002315</name>
</gene>
<sequence>MRRNINLETKKADVALEFFKSASKTRLHYKIIPHELKQRRFQGLKILAPEIDLSRFRTNATIDWLEVQVVLQRKTNVMKLRHIVEQAGNTNIWVKNLGRESRYVSASWIIKFQNPERILVADAIHLLSCEFKLRGPASVNAMEVSIDFYPKSSRTKERLKMVGLLQRHLFLKHPEAWQPMGLPRSAARLGEVPFWINDDLGQTRAEKDPAPSSRSPFVDGTYQIGPQKKGVGWRVMDKTTDKRRSSTDFEALPLKQCRARVEVTLYRQEIDRLDIDTISDLRRFDFETLRRTYFPFYLPTFAMEEGSDSSSVSDHASRKRLLLEIGRFLDEGVMGVATGWGATRRTRQWRKRGKASSGVHRTISPPHNNGPLIEYSELNEKVRGALRYLRW</sequence>
<comment type="caution">
    <text evidence="1">The sequence shown here is derived from an EMBL/GenBank/DDBJ whole genome shotgun (WGS) entry which is preliminary data.</text>
</comment>
<organism evidence="1 2">
    <name type="scientific">Limibacillus halophilus</name>
    <dbReference type="NCBI Taxonomy" id="1579333"/>
    <lineage>
        <taxon>Bacteria</taxon>
        <taxon>Pseudomonadati</taxon>
        <taxon>Pseudomonadota</taxon>
        <taxon>Alphaproteobacteria</taxon>
        <taxon>Rhodospirillales</taxon>
        <taxon>Rhodovibrionaceae</taxon>
        <taxon>Limibacillus</taxon>
    </lineage>
</organism>
<dbReference type="RefSeq" id="WP_183416833.1">
    <property type="nucleotide sequence ID" value="NZ_JACHXA010000006.1"/>
</dbReference>
<proteinExistence type="predicted"/>
<evidence type="ECO:0000313" key="1">
    <source>
        <dbReference type="EMBL" id="MBB3066012.1"/>
    </source>
</evidence>
<dbReference type="EMBL" id="JACHXA010000006">
    <property type="protein sequence ID" value="MBB3066012.1"/>
    <property type="molecule type" value="Genomic_DNA"/>
</dbReference>